<evidence type="ECO:0000313" key="2">
    <source>
        <dbReference type="Proteomes" id="UP001374535"/>
    </source>
</evidence>
<keyword evidence="2" id="KW-1185">Reference proteome</keyword>
<evidence type="ECO:0000313" key="1">
    <source>
        <dbReference type="EMBL" id="WVY89408.1"/>
    </source>
</evidence>
<accession>A0AAQ3MES2</accession>
<gene>
    <name evidence="1" type="ORF">V8G54_034922</name>
</gene>
<proteinExistence type="predicted"/>
<reference evidence="1 2" key="1">
    <citation type="journal article" date="2023" name="Life. Sci Alliance">
        <title>Evolutionary insights into 3D genome organization and epigenetic landscape of Vigna mungo.</title>
        <authorList>
            <person name="Junaid A."/>
            <person name="Singh B."/>
            <person name="Bhatia S."/>
        </authorList>
    </citation>
    <scope>NUCLEOTIDE SEQUENCE [LARGE SCALE GENOMIC DNA]</scope>
    <source>
        <strain evidence="1">Urdbean</strain>
    </source>
</reference>
<sequence length="132" mass="15107">MITRQVDGLTSSSQHSPTITAISDDKLLRRDHSYNRRGTHSPDGRITGDLAVHFTETPFHHFLPVPFHVTLTPLHFLRNQPVQPLATRLRHLPSAVAVVHREEVVLPSLLRSKPYLRTHRVLHLLPAPNHRR</sequence>
<dbReference type="EMBL" id="CP144690">
    <property type="protein sequence ID" value="WVY89408.1"/>
    <property type="molecule type" value="Genomic_DNA"/>
</dbReference>
<dbReference type="Proteomes" id="UP001374535">
    <property type="component" value="Chromosome 11"/>
</dbReference>
<protein>
    <submittedName>
        <fullName evidence="1">Uncharacterized protein</fullName>
    </submittedName>
</protein>
<name>A0AAQ3MES2_VIGMU</name>
<organism evidence="1 2">
    <name type="scientific">Vigna mungo</name>
    <name type="common">Black gram</name>
    <name type="synonym">Phaseolus mungo</name>
    <dbReference type="NCBI Taxonomy" id="3915"/>
    <lineage>
        <taxon>Eukaryota</taxon>
        <taxon>Viridiplantae</taxon>
        <taxon>Streptophyta</taxon>
        <taxon>Embryophyta</taxon>
        <taxon>Tracheophyta</taxon>
        <taxon>Spermatophyta</taxon>
        <taxon>Magnoliopsida</taxon>
        <taxon>eudicotyledons</taxon>
        <taxon>Gunneridae</taxon>
        <taxon>Pentapetalae</taxon>
        <taxon>rosids</taxon>
        <taxon>fabids</taxon>
        <taxon>Fabales</taxon>
        <taxon>Fabaceae</taxon>
        <taxon>Papilionoideae</taxon>
        <taxon>50 kb inversion clade</taxon>
        <taxon>NPAAA clade</taxon>
        <taxon>indigoferoid/millettioid clade</taxon>
        <taxon>Phaseoleae</taxon>
        <taxon>Vigna</taxon>
    </lineage>
</organism>
<dbReference type="AlphaFoldDB" id="A0AAQ3MES2"/>